<evidence type="ECO:0000259" key="5">
    <source>
        <dbReference type="Pfam" id="PF25917"/>
    </source>
</evidence>
<dbReference type="Gene3D" id="1.10.287.470">
    <property type="entry name" value="Helix hairpin bin"/>
    <property type="match status" value="1"/>
</dbReference>
<keyword evidence="7" id="KW-1185">Reference proteome</keyword>
<organism evidence="6 7">
    <name type="scientific">Vibrio qingdaonensis</name>
    <dbReference type="NCBI Taxonomy" id="2829491"/>
    <lineage>
        <taxon>Bacteria</taxon>
        <taxon>Pseudomonadati</taxon>
        <taxon>Pseudomonadota</taxon>
        <taxon>Gammaproteobacteria</taxon>
        <taxon>Vibrionales</taxon>
        <taxon>Vibrionaceae</taxon>
        <taxon>Vibrio</taxon>
    </lineage>
</organism>
<feature type="chain" id="PRO_5040825594" evidence="3">
    <location>
        <begin position="23"/>
        <end position="334"/>
    </location>
</feature>
<protein>
    <submittedName>
        <fullName evidence="6">Efflux RND transporter periplasmic adaptor subunit</fullName>
    </submittedName>
</protein>
<dbReference type="GO" id="GO:0015562">
    <property type="term" value="F:efflux transmembrane transporter activity"/>
    <property type="evidence" value="ECO:0007669"/>
    <property type="project" value="TreeGrafter"/>
</dbReference>
<evidence type="ECO:0000313" key="6">
    <source>
        <dbReference type="EMBL" id="MCW8346034.1"/>
    </source>
</evidence>
<feature type="domain" description="Multidrug resistance protein MdtA-like alpha-helical hairpin" evidence="4">
    <location>
        <begin position="88"/>
        <end position="157"/>
    </location>
</feature>
<comment type="similarity">
    <text evidence="1">Belongs to the membrane fusion protein (MFP) (TC 8.A.1) family.</text>
</comment>
<accession>A0A9X3CM77</accession>
<evidence type="ECO:0000256" key="2">
    <source>
        <dbReference type="SAM" id="Coils"/>
    </source>
</evidence>
<dbReference type="Gene3D" id="2.40.50.100">
    <property type="match status" value="1"/>
</dbReference>
<keyword evidence="3" id="KW-0732">Signal</keyword>
<dbReference type="RefSeq" id="WP_265674431.1">
    <property type="nucleotide sequence ID" value="NZ_JAKRRY010000008.1"/>
</dbReference>
<evidence type="ECO:0000313" key="7">
    <source>
        <dbReference type="Proteomes" id="UP001155587"/>
    </source>
</evidence>
<dbReference type="NCBIfam" id="TIGR01730">
    <property type="entry name" value="RND_mfp"/>
    <property type="match status" value="1"/>
</dbReference>
<feature type="coiled-coil region" evidence="2">
    <location>
        <begin position="81"/>
        <end position="115"/>
    </location>
</feature>
<sequence length="334" mass="36573">MKVGFLKWAVLGSTMVSTISCAFETTVVDQQVVDVVVELDGTVEAVNRGTLSAQTSGRIVAVNADVNDLVSQGDVLLEISAEQQSASLDAALAQLNSANAQKTKAMAQVKRYRELFPKGAISKERLDTAEAAARSSLADVKQATAAVTQAKESLGYTSITAPYTGIVTKRHVELGETVAPGSQLITGFSLSPLRVVTEIPQRYRNDVNDAEQFTVITQMGETLNPYDAKLFNYAHHQSRTFRLRLELLEQPEKLLPGEWVNIMFHYDDQPMLLVPQSSVIQRGELSMVYRVNGEQVTMNPIRVGQEHSDQLEVLSGLEAGDEIISDVVSYLTEK</sequence>
<keyword evidence="2" id="KW-0175">Coiled coil</keyword>
<dbReference type="Gene3D" id="2.40.30.170">
    <property type="match status" value="1"/>
</dbReference>
<dbReference type="SUPFAM" id="SSF111369">
    <property type="entry name" value="HlyD-like secretion proteins"/>
    <property type="match status" value="1"/>
</dbReference>
<dbReference type="PANTHER" id="PTHR30469:SF18">
    <property type="entry name" value="RESISTANCE-NODULATION-CELL DIVISION (RND) EFFLUX MEMBRANE FUSION PROTEIN-RELATED"/>
    <property type="match status" value="1"/>
</dbReference>
<evidence type="ECO:0000259" key="4">
    <source>
        <dbReference type="Pfam" id="PF25876"/>
    </source>
</evidence>
<dbReference type="InterPro" id="IPR058624">
    <property type="entry name" value="MdtA-like_HH"/>
</dbReference>
<dbReference type="Pfam" id="PF25876">
    <property type="entry name" value="HH_MFP_RND"/>
    <property type="match status" value="1"/>
</dbReference>
<feature type="signal peptide" evidence="3">
    <location>
        <begin position="1"/>
        <end position="22"/>
    </location>
</feature>
<dbReference type="PROSITE" id="PS51257">
    <property type="entry name" value="PROKAR_LIPOPROTEIN"/>
    <property type="match status" value="1"/>
</dbReference>
<dbReference type="PANTHER" id="PTHR30469">
    <property type="entry name" value="MULTIDRUG RESISTANCE PROTEIN MDTA"/>
    <property type="match status" value="1"/>
</dbReference>
<dbReference type="AlphaFoldDB" id="A0A9X3CM77"/>
<gene>
    <name evidence="6" type="ORF">MD535_08440</name>
</gene>
<dbReference type="GO" id="GO:1990281">
    <property type="term" value="C:efflux pump complex"/>
    <property type="evidence" value="ECO:0007669"/>
    <property type="project" value="TreeGrafter"/>
</dbReference>
<dbReference type="Pfam" id="PF25917">
    <property type="entry name" value="BSH_RND"/>
    <property type="match status" value="1"/>
</dbReference>
<dbReference type="Gene3D" id="2.40.420.20">
    <property type="match status" value="1"/>
</dbReference>
<dbReference type="InterPro" id="IPR058625">
    <property type="entry name" value="MdtA-like_BSH"/>
</dbReference>
<name>A0A9X3CM77_9VIBR</name>
<dbReference type="InterPro" id="IPR006143">
    <property type="entry name" value="RND_pump_MFP"/>
</dbReference>
<reference evidence="6" key="1">
    <citation type="submission" date="2022-02" db="EMBL/GenBank/DDBJ databases">
        <title>Vibrio sp. nov, a new bacterium isolated from seawater.</title>
        <authorList>
            <person name="Yuan Y."/>
        </authorList>
    </citation>
    <scope>NUCLEOTIDE SEQUENCE</scope>
    <source>
        <strain evidence="6">ZSDZ65</strain>
    </source>
</reference>
<proteinExistence type="inferred from homology"/>
<dbReference type="EMBL" id="JAKRRY010000008">
    <property type="protein sequence ID" value="MCW8346034.1"/>
    <property type="molecule type" value="Genomic_DNA"/>
</dbReference>
<comment type="caution">
    <text evidence="6">The sequence shown here is derived from an EMBL/GenBank/DDBJ whole genome shotgun (WGS) entry which is preliminary data.</text>
</comment>
<feature type="domain" description="Multidrug resistance protein MdtA-like barrel-sandwich hybrid" evidence="5">
    <location>
        <begin position="50"/>
        <end position="183"/>
    </location>
</feature>
<dbReference type="Proteomes" id="UP001155587">
    <property type="component" value="Unassembled WGS sequence"/>
</dbReference>
<evidence type="ECO:0000256" key="1">
    <source>
        <dbReference type="ARBA" id="ARBA00009477"/>
    </source>
</evidence>
<evidence type="ECO:0000256" key="3">
    <source>
        <dbReference type="SAM" id="SignalP"/>
    </source>
</evidence>